<feature type="region of interest" description="Disordered" evidence="2">
    <location>
        <begin position="804"/>
        <end position="860"/>
    </location>
</feature>
<evidence type="ECO:0000256" key="1">
    <source>
        <dbReference type="ARBA" id="ARBA00022837"/>
    </source>
</evidence>
<keyword evidence="1" id="KW-0106">Calcium</keyword>
<dbReference type="InterPro" id="IPR011989">
    <property type="entry name" value="ARM-like"/>
</dbReference>
<comment type="caution">
    <text evidence="4">The sequence shown here is derived from an EMBL/GenBank/DDBJ whole genome shotgun (WGS) entry which is preliminary data.</text>
</comment>
<evidence type="ECO:0000259" key="3">
    <source>
        <dbReference type="PROSITE" id="PS50222"/>
    </source>
</evidence>
<protein>
    <recommendedName>
        <fullName evidence="3">EF-hand domain-containing protein</fullName>
    </recommendedName>
</protein>
<dbReference type="InterPro" id="IPR011992">
    <property type="entry name" value="EF-hand-dom_pair"/>
</dbReference>
<dbReference type="Gene3D" id="1.10.238.10">
    <property type="entry name" value="EF-hand"/>
    <property type="match status" value="1"/>
</dbReference>
<feature type="region of interest" description="Disordered" evidence="2">
    <location>
        <begin position="323"/>
        <end position="354"/>
    </location>
</feature>
<dbReference type="InterPro" id="IPR002048">
    <property type="entry name" value="EF_hand_dom"/>
</dbReference>
<gene>
    <name evidence="4" type="ORF">PAPYR_7224</name>
</gene>
<dbReference type="Proteomes" id="UP001141327">
    <property type="component" value="Unassembled WGS sequence"/>
</dbReference>
<dbReference type="SUPFAM" id="SSF48371">
    <property type="entry name" value="ARM repeat"/>
    <property type="match status" value="1"/>
</dbReference>
<feature type="compositionally biased region" description="Pro residues" evidence="2">
    <location>
        <begin position="807"/>
        <end position="828"/>
    </location>
</feature>
<dbReference type="SUPFAM" id="SSF47473">
    <property type="entry name" value="EF-hand"/>
    <property type="match status" value="1"/>
</dbReference>
<dbReference type="InterPro" id="IPR016024">
    <property type="entry name" value="ARM-type_fold"/>
</dbReference>
<feature type="compositionally biased region" description="Pro residues" evidence="2">
    <location>
        <begin position="845"/>
        <end position="856"/>
    </location>
</feature>
<sequence length="994" mass="107617">MPYLPGSVLVEDLLRCLGTVEELEHLDEFIEFFSAPPICNRHKDLFLDNVSLIDALLQRLYEESDSDRVGLLFRALWVMTVPDGNVTYFVKDDHLLKLVAVVTQFMSNATVGGPQLDAMREAGLVPLVVTLFGLHLESPKVCEMLCKAVGNLGSNQIEYADAFYGAGLLGRVCEVMERHRYVADTMQQALGCLGSFCQIPAAVDAILDGGVMETLFRSLRDRLPGVEATTSALNSLVHILNEHPRAQTLFRARGGFELVGGLVAGALGREKDLTSIGFSVFECAIDEDGPHPHRTSPCHAMLPAPCPPPVRLGCDAGLRVPHRAGAPPARSGRRSDPKAAAGESASQQGGQQSARDSRRACACGHLIVSHPPLRGAAVNTQCFLDAGLVGVMARAWALYAADDPELLMSAICICNAIVLHAGAPVVAQLQDGGMGTGMLDLVARRVDFEPVATNGLRFFIVALQQSKEFQAIFPRGRFGELVGACLDAHPDCALTCHNACIAIRQLCDTRPNRASLLGHPTLLTRFAGLYRDHHADPELCEEVARTTVALCRSGRIGRALCRHQMAGALLEHALEADDGGLVWWYARALEALLPSWPEAEDAEKTLALAKQLLGFLARALDDFAGSGPMMGCVCRCLYRLAAPAHPAGALLERLEADCMQVTNRLVAACLEDDRLLANPFMLHWCALVAFRWPDSCVLDPLVATQRTLVTLLDTAGPPCFEAALQLLATLIGRASRGAVLPGLRALLRQGPFGQLLGTFCTRHPPGRSRGDRALWAELLAALRSLDQGLVQQIPAAHVAQLLEVPEGPEPPPSAAIPTPPPRPSPPGSSPSQHTTAPTPRHGGAPTPPPSGQPPRIRPADLTSFRGICDVVWRQRQMGNSPSFQEIKRIDVGLAQQIIPSDDELQTLFRIYDKSGDGILQRDEAMVFCRETVELSIHKVKDRLPAEMSKGLIQDMQDNKELYATRAFNTADVNKDGNLQFAEFSAYVRSMGNQL</sequence>
<dbReference type="PROSITE" id="PS00018">
    <property type="entry name" value="EF_HAND_1"/>
    <property type="match status" value="1"/>
</dbReference>
<dbReference type="CDD" id="cd00051">
    <property type="entry name" value="EFh"/>
    <property type="match status" value="1"/>
</dbReference>
<feature type="compositionally biased region" description="Low complexity" evidence="2">
    <location>
        <begin position="339"/>
        <end position="354"/>
    </location>
</feature>
<evidence type="ECO:0000313" key="5">
    <source>
        <dbReference type="Proteomes" id="UP001141327"/>
    </source>
</evidence>
<reference evidence="4" key="1">
    <citation type="journal article" date="2022" name="bioRxiv">
        <title>Genomics of Preaxostyla Flagellates Illuminates Evolutionary Transitions and the Path Towards Mitochondrial Loss.</title>
        <authorList>
            <person name="Novak L.V.F."/>
            <person name="Treitli S.C."/>
            <person name="Pyrih J."/>
            <person name="Halakuc P."/>
            <person name="Pipaliya S.V."/>
            <person name="Vacek V."/>
            <person name="Brzon O."/>
            <person name="Soukal P."/>
            <person name="Eme L."/>
            <person name="Dacks J.B."/>
            <person name="Karnkowska A."/>
            <person name="Elias M."/>
            <person name="Hampl V."/>
        </authorList>
    </citation>
    <scope>NUCLEOTIDE SEQUENCE</scope>
    <source>
        <strain evidence="4">RCP-MX</strain>
    </source>
</reference>
<evidence type="ECO:0000256" key="2">
    <source>
        <dbReference type="SAM" id="MobiDB-lite"/>
    </source>
</evidence>
<feature type="domain" description="EF-hand" evidence="3">
    <location>
        <begin position="958"/>
        <end position="993"/>
    </location>
</feature>
<dbReference type="Gene3D" id="1.25.10.10">
    <property type="entry name" value="Leucine-rich Repeat Variant"/>
    <property type="match status" value="2"/>
</dbReference>
<dbReference type="SMART" id="SM00054">
    <property type="entry name" value="EFh"/>
    <property type="match status" value="2"/>
</dbReference>
<dbReference type="PROSITE" id="PS50222">
    <property type="entry name" value="EF_HAND_2"/>
    <property type="match status" value="2"/>
</dbReference>
<accession>A0ABQ8UHX3</accession>
<dbReference type="InterPro" id="IPR018247">
    <property type="entry name" value="EF_Hand_1_Ca_BS"/>
</dbReference>
<proteinExistence type="predicted"/>
<feature type="domain" description="EF-hand" evidence="3">
    <location>
        <begin position="899"/>
        <end position="934"/>
    </location>
</feature>
<evidence type="ECO:0000313" key="4">
    <source>
        <dbReference type="EMBL" id="KAJ4457307.1"/>
    </source>
</evidence>
<dbReference type="EMBL" id="JAPMOS010000049">
    <property type="protein sequence ID" value="KAJ4457307.1"/>
    <property type="molecule type" value="Genomic_DNA"/>
</dbReference>
<name>A0ABQ8UHX3_9EUKA</name>
<keyword evidence="5" id="KW-1185">Reference proteome</keyword>
<organism evidence="4 5">
    <name type="scientific">Paratrimastix pyriformis</name>
    <dbReference type="NCBI Taxonomy" id="342808"/>
    <lineage>
        <taxon>Eukaryota</taxon>
        <taxon>Metamonada</taxon>
        <taxon>Preaxostyla</taxon>
        <taxon>Paratrimastigidae</taxon>
        <taxon>Paratrimastix</taxon>
    </lineage>
</organism>